<protein>
    <submittedName>
        <fullName evidence="1">Uncharacterized protein</fullName>
    </submittedName>
</protein>
<organism evidence="1 2">
    <name type="scientific">Aurantimicrobium photophilum</name>
    <dbReference type="NCBI Taxonomy" id="1987356"/>
    <lineage>
        <taxon>Bacteria</taxon>
        <taxon>Bacillati</taxon>
        <taxon>Actinomycetota</taxon>
        <taxon>Actinomycetes</taxon>
        <taxon>Micrococcales</taxon>
        <taxon>Microbacteriaceae</taxon>
        <taxon>Aurantimicrobium</taxon>
    </lineage>
</organism>
<sequence length="44" mass="4815">MNAAVEQLADCYDGHGHLLFLACFMHSTTHTACGFVARTGWFSP</sequence>
<dbReference type="KEGG" id="aum:AURMO_01109"/>
<name>A0A2Z3S3A6_9MICO</name>
<accession>A0A2Z3S3A6</accession>
<evidence type="ECO:0000313" key="2">
    <source>
        <dbReference type="Proteomes" id="UP000246894"/>
    </source>
</evidence>
<keyword evidence="2" id="KW-1185">Reference proteome</keyword>
<dbReference type="Proteomes" id="UP000246894">
    <property type="component" value="Chromosome"/>
</dbReference>
<dbReference type="EMBL" id="CP023994">
    <property type="protein sequence ID" value="AWR21703.1"/>
    <property type="molecule type" value="Genomic_DNA"/>
</dbReference>
<reference evidence="1 2" key="1">
    <citation type="submission" date="2017-10" db="EMBL/GenBank/DDBJ databases">
        <title>Genome of an Actinobacterium that displays light-enhanced growth.</title>
        <authorList>
            <person name="Maresca J.A."/>
            <person name="Hempel P."/>
            <person name="Shevchenko O."/>
            <person name="Miller K.J."/>
            <person name="Hahn M.W."/>
        </authorList>
    </citation>
    <scope>NUCLEOTIDE SEQUENCE [LARGE SCALE GENOMIC DNA]</scope>
    <source>
        <strain evidence="1 2">MWH-Mo1</strain>
    </source>
</reference>
<gene>
    <name evidence="1" type="ORF">AURMO_01109</name>
</gene>
<evidence type="ECO:0000313" key="1">
    <source>
        <dbReference type="EMBL" id="AWR21703.1"/>
    </source>
</evidence>
<dbReference type="AlphaFoldDB" id="A0A2Z3S3A6"/>
<proteinExistence type="predicted"/>